<dbReference type="EMBL" id="GBRH01162467">
    <property type="protein sequence ID" value="JAE35429.1"/>
    <property type="molecule type" value="Transcribed_RNA"/>
</dbReference>
<dbReference type="PANTHER" id="PTHR36480:SF10">
    <property type="entry name" value="LATE EMBRYOGENESIS ABUNDANT PROTEIN LEA-2 SUBGROUP DOMAIN-CONTAINING PROTEIN"/>
    <property type="match status" value="1"/>
</dbReference>
<organism evidence="2">
    <name type="scientific">Arundo donax</name>
    <name type="common">Giant reed</name>
    <name type="synonym">Donax arundinaceus</name>
    <dbReference type="NCBI Taxonomy" id="35708"/>
    <lineage>
        <taxon>Eukaryota</taxon>
        <taxon>Viridiplantae</taxon>
        <taxon>Streptophyta</taxon>
        <taxon>Embryophyta</taxon>
        <taxon>Tracheophyta</taxon>
        <taxon>Spermatophyta</taxon>
        <taxon>Magnoliopsida</taxon>
        <taxon>Liliopsida</taxon>
        <taxon>Poales</taxon>
        <taxon>Poaceae</taxon>
        <taxon>PACMAD clade</taxon>
        <taxon>Arundinoideae</taxon>
        <taxon>Arundineae</taxon>
        <taxon>Arundo</taxon>
    </lineage>
</organism>
<dbReference type="AlphaFoldDB" id="A0A0A9HHY5"/>
<evidence type="ECO:0000256" key="1">
    <source>
        <dbReference type="SAM" id="Phobius"/>
    </source>
</evidence>
<evidence type="ECO:0008006" key="3">
    <source>
        <dbReference type="Google" id="ProtNLM"/>
    </source>
</evidence>
<reference evidence="2" key="1">
    <citation type="submission" date="2014-09" db="EMBL/GenBank/DDBJ databases">
        <authorList>
            <person name="Magalhaes I.L.F."/>
            <person name="Oliveira U."/>
            <person name="Santos F.R."/>
            <person name="Vidigal T.H.D.A."/>
            <person name="Brescovit A.D."/>
            <person name="Santos A.J."/>
        </authorList>
    </citation>
    <scope>NUCLEOTIDE SEQUENCE</scope>
    <source>
        <tissue evidence="2">Shoot tissue taken approximately 20 cm above the soil surface</tissue>
    </source>
</reference>
<proteinExistence type="predicted"/>
<name>A0A0A9HHY5_ARUDO</name>
<feature type="transmembrane region" description="Helical" evidence="1">
    <location>
        <begin position="22"/>
        <end position="44"/>
    </location>
</feature>
<protein>
    <recommendedName>
        <fullName evidence="3">Late embryogenesis abundant protein LEA-2 subgroup domain-containing protein</fullName>
    </recommendedName>
</protein>
<reference evidence="2" key="2">
    <citation type="journal article" date="2015" name="Data Brief">
        <title>Shoot transcriptome of the giant reed, Arundo donax.</title>
        <authorList>
            <person name="Barrero R.A."/>
            <person name="Guerrero F.D."/>
            <person name="Moolhuijzen P."/>
            <person name="Goolsby J.A."/>
            <person name="Tidwell J."/>
            <person name="Bellgard S.E."/>
            <person name="Bellgard M.I."/>
        </authorList>
    </citation>
    <scope>NUCLEOTIDE SEQUENCE</scope>
    <source>
        <tissue evidence="2">Shoot tissue taken approximately 20 cm above the soil surface</tissue>
    </source>
</reference>
<accession>A0A0A9HHY5</accession>
<dbReference type="PANTHER" id="PTHR36480">
    <property type="entry name" value="OS06G0118900 PROTEIN-RELATED"/>
    <property type="match status" value="1"/>
</dbReference>
<keyword evidence="1" id="KW-1133">Transmembrane helix</keyword>
<keyword evidence="1" id="KW-0812">Transmembrane</keyword>
<evidence type="ECO:0000313" key="2">
    <source>
        <dbReference type="EMBL" id="JAE35429.1"/>
    </source>
</evidence>
<sequence length="142" mass="15476">MAADNAAGGKSTFRRLLDASRYALAAAVTVLIVTVVVYSIILVARPEQLAISVSGGFVSVERDPPAGINLAFTPLANNPSGRVRFYFTDIYARLLVGNGSKTFARFHIDNMAVAQDLLLQSDVRAFVDNDTSREPYFDILYN</sequence>
<keyword evidence="1" id="KW-0472">Membrane</keyword>